<dbReference type="EMBL" id="BLVO01000004">
    <property type="protein sequence ID" value="GFM32163.1"/>
    <property type="molecule type" value="Genomic_DNA"/>
</dbReference>
<organism evidence="1 2">
    <name type="scientific">Desulfovibrio subterraneus</name>
    <dbReference type="NCBI Taxonomy" id="2718620"/>
    <lineage>
        <taxon>Bacteria</taxon>
        <taxon>Pseudomonadati</taxon>
        <taxon>Thermodesulfobacteriota</taxon>
        <taxon>Desulfovibrionia</taxon>
        <taxon>Desulfovibrionales</taxon>
        <taxon>Desulfovibrionaceae</taxon>
        <taxon>Desulfovibrio</taxon>
    </lineage>
</organism>
<evidence type="ECO:0000313" key="2">
    <source>
        <dbReference type="Proteomes" id="UP000503840"/>
    </source>
</evidence>
<sequence length="75" mass="8531">MIWLIQLIGLIGQIRQIIRQIIRQVLQGWQIRFSPANFGQLWSGPAKSGQFQLVPVKSGQLRPVPLCHQLFRVAG</sequence>
<gene>
    <name evidence="1" type="ORF">DSM101010T_05280</name>
</gene>
<comment type="caution">
    <text evidence="1">The sequence shown here is derived from an EMBL/GenBank/DDBJ whole genome shotgun (WGS) entry which is preliminary data.</text>
</comment>
<dbReference type="AlphaFoldDB" id="A0A7J0BEM5"/>
<keyword evidence="2" id="KW-1185">Reference proteome</keyword>
<reference evidence="1 2" key="1">
    <citation type="submission" date="2020-05" db="EMBL/GenBank/DDBJ databases">
        <title>Draft genome sequence of Desulfovibrio sp. strain HN2T.</title>
        <authorList>
            <person name="Ueno A."/>
            <person name="Tamazawa S."/>
            <person name="Tamamura S."/>
            <person name="Murakami T."/>
            <person name="Kiyama T."/>
            <person name="Inomata H."/>
            <person name="Amano Y."/>
            <person name="Miyakawa K."/>
            <person name="Tamaki H."/>
            <person name="Naganuma T."/>
            <person name="Kaneko K."/>
        </authorList>
    </citation>
    <scope>NUCLEOTIDE SEQUENCE [LARGE SCALE GENOMIC DNA]</scope>
    <source>
        <strain evidence="1 2">HN2</strain>
    </source>
</reference>
<dbReference type="Proteomes" id="UP000503840">
    <property type="component" value="Unassembled WGS sequence"/>
</dbReference>
<dbReference type="RefSeq" id="WP_174403826.1">
    <property type="nucleotide sequence ID" value="NZ_BLVO01000004.1"/>
</dbReference>
<accession>A0A7J0BEM5</accession>
<proteinExistence type="predicted"/>
<name>A0A7J0BEM5_9BACT</name>
<protein>
    <submittedName>
        <fullName evidence="1">Uncharacterized protein</fullName>
    </submittedName>
</protein>
<evidence type="ECO:0000313" key="1">
    <source>
        <dbReference type="EMBL" id="GFM32163.1"/>
    </source>
</evidence>